<dbReference type="EMBL" id="CP024767">
    <property type="protein sequence ID" value="QAY86828.1"/>
    <property type="molecule type" value="Genomic_DNA"/>
</dbReference>
<reference evidence="1 2" key="1">
    <citation type="submission" date="2017-11" db="EMBL/GenBank/DDBJ databases">
        <title>Genome sequence of Pseudomonas arsenicoxydans ACM1.</title>
        <authorList>
            <person name="Nascimento F.X."/>
        </authorList>
    </citation>
    <scope>NUCLEOTIDE SEQUENCE [LARGE SCALE GENOMIC DNA]</scope>
    <source>
        <strain evidence="1 2">ACM1</strain>
    </source>
</reference>
<name>A0A4P6G7T3_9PSED</name>
<organism evidence="1 2">
    <name type="scientific">Pseudomonas arsenicoxydans</name>
    <dbReference type="NCBI Taxonomy" id="702115"/>
    <lineage>
        <taxon>Bacteria</taxon>
        <taxon>Pseudomonadati</taxon>
        <taxon>Pseudomonadota</taxon>
        <taxon>Gammaproteobacteria</taxon>
        <taxon>Pseudomonadales</taxon>
        <taxon>Pseudomonadaceae</taxon>
        <taxon>Pseudomonas</taxon>
    </lineage>
</organism>
<keyword evidence="2" id="KW-1185">Reference proteome</keyword>
<protein>
    <submittedName>
        <fullName evidence="1">Uncharacterized protein</fullName>
    </submittedName>
</protein>
<gene>
    <name evidence="1" type="ORF">CUN61_24035</name>
</gene>
<evidence type="ECO:0000313" key="2">
    <source>
        <dbReference type="Proteomes" id="UP000291121"/>
    </source>
</evidence>
<evidence type="ECO:0000313" key="1">
    <source>
        <dbReference type="EMBL" id="QAY86828.1"/>
    </source>
</evidence>
<accession>A0A4P6G7T3</accession>
<proteinExistence type="predicted"/>
<dbReference type="Proteomes" id="UP000291121">
    <property type="component" value="Chromosome"/>
</dbReference>
<sequence length="74" mass="8384">MREAQRRLAMTAWTKLFALPANLISAEERYFRLLRTADDMERADLITADEWRKLVQQAGMALASTAECMGGTGY</sequence>
<dbReference type="AlphaFoldDB" id="A0A4P6G7T3"/>